<dbReference type="PANTHER" id="PTHR43280">
    <property type="entry name" value="ARAC-FAMILY TRANSCRIPTIONAL REGULATOR"/>
    <property type="match status" value="1"/>
</dbReference>
<dbReference type="PRINTS" id="PR00032">
    <property type="entry name" value="HTHARAC"/>
</dbReference>
<dbReference type="GO" id="GO:0043565">
    <property type="term" value="F:sequence-specific DNA binding"/>
    <property type="evidence" value="ECO:0007669"/>
    <property type="project" value="InterPro"/>
</dbReference>
<dbReference type="InterPro" id="IPR020449">
    <property type="entry name" value="Tscrpt_reg_AraC-type_HTH"/>
</dbReference>
<dbReference type="Pfam" id="PF12833">
    <property type="entry name" value="HTH_18"/>
    <property type="match status" value="1"/>
</dbReference>
<dbReference type="Gene3D" id="1.10.10.60">
    <property type="entry name" value="Homeodomain-like"/>
    <property type="match status" value="2"/>
</dbReference>
<dbReference type="EMBL" id="CP020028">
    <property type="protein sequence ID" value="ASR48106.1"/>
    <property type="molecule type" value="Genomic_DNA"/>
</dbReference>
<evidence type="ECO:0000313" key="5">
    <source>
        <dbReference type="EMBL" id="ASR48106.1"/>
    </source>
</evidence>
<accession>A0A222WPN9</accession>
<dbReference type="PROSITE" id="PS01124">
    <property type="entry name" value="HTH_ARAC_FAMILY_2"/>
    <property type="match status" value="1"/>
</dbReference>
<reference evidence="5 6" key="1">
    <citation type="submission" date="2017-03" db="EMBL/GenBank/DDBJ databases">
        <title>Complete genome sequence of Paenibacillus Kribbensis producing bioflocculants.</title>
        <authorList>
            <person name="Lee H.-G."/>
            <person name="Oh H.-M."/>
        </authorList>
    </citation>
    <scope>NUCLEOTIDE SEQUENCE [LARGE SCALE GENOMIC DNA]</scope>
    <source>
        <strain evidence="5 6">AM49</strain>
    </source>
</reference>
<dbReference type="SMART" id="SM00342">
    <property type="entry name" value="HTH_ARAC"/>
    <property type="match status" value="1"/>
</dbReference>
<dbReference type="Proteomes" id="UP000214666">
    <property type="component" value="Chromosome"/>
</dbReference>
<sequence>MYFVNKEYLEQATFLSAGTFITDQPWIHKERIIDSYEIISPVDSTLYIESNNVPYAIESGEILVVPPHTLHRGLKVYQGRMKFHWLHFSASCLKLKTEAEVIQEISENDLDRLIILPVYTNKVDSRRFHIMFNQLLDLYEEKKHKNYLNAYLSCLLYELTSEIMNYLIQKNFNGNQLQPIQDWIRIHAFENITLEHIANHFKYNKNYLSRIYKENTGIGISEQIIKFRLKHAKELLTETDLSIIEIASEVGYDDSKYFMRLFKKYETVTPTQYRKTFYRKHFNKK</sequence>
<dbReference type="SUPFAM" id="SSF51215">
    <property type="entry name" value="Regulatory protein AraC"/>
    <property type="match status" value="1"/>
</dbReference>
<keyword evidence="2" id="KW-0238">DNA-binding</keyword>
<keyword evidence="3" id="KW-0804">Transcription</keyword>
<dbReference type="STRING" id="172713.GCA_001705305_01982"/>
<protein>
    <submittedName>
        <fullName evidence="5">AraC family transcriptional regulator</fullName>
    </submittedName>
</protein>
<dbReference type="InterPro" id="IPR037923">
    <property type="entry name" value="HTH-like"/>
</dbReference>
<gene>
    <name evidence="5" type="ORF">B4V02_16085</name>
</gene>
<keyword evidence="1" id="KW-0805">Transcription regulation</keyword>
<dbReference type="GO" id="GO:0003700">
    <property type="term" value="F:DNA-binding transcription factor activity"/>
    <property type="evidence" value="ECO:0007669"/>
    <property type="project" value="InterPro"/>
</dbReference>
<proteinExistence type="predicted"/>
<name>A0A222WPN9_9BACL</name>
<dbReference type="InterPro" id="IPR009057">
    <property type="entry name" value="Homeodomain-like_sf"/>
</dbReference>
<dbReference type="SUPFAM" id="SSF46689">
    <property type="entry name" value="Homeodomain-like"/>
    <property type="match status" value="2"/>
</dbReference>
<evidence type="ECO:0000256" key="3">
    <source>
        <dbReference type="ARBA" id="ARBA00023163"/>
    </source>
</evidence>
<dbReference type="PANTHER" id="PTHR43280:SF28">
    <property type="entry name" value="HTH-TYPE TRANSCRIPTIONAL ACTIVATOR RHAS"/>
    <property type="match status" value="1"/>
</dbReference>
<evidence type="ECO:0000256" key="1">
    <source>
        <dbReference type="ARBA" id="ARBA00023015"/>
    </source>
</evidence>
<keyword evidence="6" id="KW-1185">Reference proteome</keyword>
<evidence type="ECO:0000259" key="4">
    <source>
        <dbReference type="PROSITE" id="PS01124"/>
    </source>
</evidence>
<dbReference type="OrthoDB" id="192171at2"/>
<evidence type="ECO:0000256" key="2">
    <source>
        <dbReference type="ARBA" id="ARBA00023125"/>
    </source>
</evidence>
<feature type="domain" description="HTH araC/xylS-type" evidence="4">
    <location>
        <begin position="178"/>
        <end position="276"/>
    </location>
</feature>
<dbReference type="AlphaFoldDB" id="A0A222WPN9"/>
<dbReference type="InterPro" id="IPR018060">
    <property type="entry name" value="HTH_AraC"/>
</dbReference>
<dbReference type="KEGG" id="pkb:B4V02_16085"/>
<evidence type="ECO:0000313" key="6">
    <source>
        <dbReference type="Proteomes" id="UP000214666"/>
    </source>
</evidence>
<organism evidence="5 6">
    <name type="scientific">Paenibacillus kribbensis</name>
    <dbReference type="NCBI Taxonomy" id="172713"/>
    <lineage>
        <taxon>Bacteria</taxon>
        <taxon>Bacillati</taxon>
        <taxon>Bacillota</taxon>
        <taxon>Bacilli</taxon>
        <taxon>Bacillales</taxon>
        <taxon>Paenibacillaceae</taxon>
        <taxon>Paenibacillus</taxon>
    </lineage>
</organism>